<evidence type="ECO:0000313" key="2">
    <source>
        <dbReference type="EMBL" id="NDL66533.1"/>
    </source>
</evidence>
<evidence type="ECO:0000256" key="1">
    <source>
        <dbReference type="SAM" id="Coils"/>
    </source>
</evidence>
<dbReference type="AlphaFoldDB" id="A0A7X5HTT4"/>
<comment type="caution">
    <text evidence="2">The sequence shown here is derived from an EMBL/GenBank/DDBJ whole genome shotgun (WGS) entry which is preliminary data.</text>
</comment>
<proteinExistence type="predicted"/>
<gene>
    <name evidence="2" type="ORF">GXN74_02060</name>
</gene>
<dbReference type="RefSeq" id="WP_162369262.1">
    <property type="nucleotide sequence ID" value="NZ_JAAEEH010000003.1"/>
</dbReference>
<keyword evidence="3" id="KW-1185">Reference proteome</keyword>
<feature type="coiled-coil region" evidence="1">
    <location>
        <begin position="8"/>
        <end position="91"/>
    </location>
</feature>
<organism evidence="2 3">
    <name type="scientific">Anaerotalea alkaliphila</name>
    <dbReference type="NCBI Taxonomy" id="2662126"/>
    <lineage>
        <taxon>Bacteria</taxon>
        <taxon>Bacillati</taxon>
        <taxon>Bacillota</taxon>
        <taxon>Clostridia</taxon>
        <taxon>Eubacteriales</taxon>
        <taxon>Anaerotalea</taxon>
    </lineage>
</organism>
<accession>A0A7X5HTT4</accession>
<name>A0A7X5HTT4_9FIRM</name>
<reference evidence="2 3" key="1">
    <citation type="submission" date="2020-01" db="EMBL/GenBank/DDBJ databases">
        <title>Anaeroalcalibacter tamaniensis gen. nov., sp. nov., moderately halophilic strictly anaerobic fermenter bacterium from mud volcano of Taman peninsula.</title>
        <authorList>
            <person name="Frolova A."/>
            <person name="Merkel A.Y."/>
            <person name="Slobodkin A.I."/>
        </authorList>
    </citation>
    <scope>NUCLEOTIDE SEQUENCE [LARGE SCALE GENOMIC DNA]</scope>
    <source>
        <strain evidence="2 3">F-3ap</strain>
    </source>
</reference>
<dbReference type="Proteomes" id="UP000461585">
    <property type="component" value="Unassembled WGS sequence"/>
</dbReference>
<dbReference type="EMBL" id="JAAEEH010000003">
    <property type="protein sequence ID" value="NDL66533.1"/>
    <property type="molecule type" value="Genomic_DNA"/>
</dbReference>
<evidence type="ECO:0000313" key="3">
    <source>
        <dbReference type="Proteomes" id="UP000461585"/>
    </source>
</evidence>
<sequence>MEEIIKKIIDIEYQAQAVLDEAKELKEQTDKELQEKLKALKLKSGMDAKLEIERYRQQELKEFQRFEEREAEKTQKILRAMEDRRREMADKWKEELVESVLKR</sequence>
<protein>
    <submittedName>
        <fullName evidence="2">Uncharacterized protein</fullName>
    </submittedName>
</protein>
<keyword evidence="1" id="KW-0175">Coiled coil</keyword>